<comment type="caution">
    <text evidence="2">The sequence shown here is derived from an EMBL/GenBank/DDBJ whole genome shotgun (WGS) entry which is preliminary data.</text>
</comment>
<dbReference type="InterPro" id="IPR001509">
    <property type="entry name" value="Epimerase_deHydtase"/>
</dbReference>
<dbReference type="Gene3D" id="3.40.50.720">
    <property type="entry name" value="NAD(P)-binding Rossmann-like Domain"/>
    <property type="match status" value="1"/>
</dbReference>
<accession>A0A1V9EXZ4</accession>
<gene>
    <name evidence="2" type="ORF">A4H97_03040</name>
</gene>
<evidence type="ECO:0000313" key="3">
    <source>
        <dbReference type="Proteomes" id="UP000192610"/>
    </source>
</evidence>
<evidence type="ECO:0000313" key="2">
    <source>
        <dbReference type="EMBL" id="OQP50815.1"/>
    </source>
</evidence>
<proteinExistence type="predicted"/>
<dbReference type="CDD" id="cd08946">
    <property type="entry name" value="SDR_e"/>
    <property type="match status" value="1"/>
</dbReference>
<dbReference type="PANTHER" id="PTHR43245">
    <property type="entry name" value="BIFUNCTIONAL POLYMYXIN RESISTANCE PROTEIN ARNA"/>
    <property type="match status" value="1"/>
</dbReference>
<name>A0A1V9EXZ4_9BACT</name>
<protein>
    <recommendedName>
        <fullName evidence="1">NAD-dependent epimerase/dehydratase domain-containing protein</fullName>
    </recommendedName>
</protein>
<feature type="domain" description="NAD-dependent epimerase/dehydratase" evidence="1">
    <location>
        <begin position="4"/>
        <end position="204"/>
    </location>
</feature>
<dbReference type="Pfam" id="PF01370">
    <property type="entry name" value="Epimerase"/>
    <property type="match status" value="1"/>
</dbReference>
<reference evidence="3" key="1">
    <citation type="submission" date="2016-04" db="EMBL/GenBank/DDBJ databases">
        <authorList>
            <person name="Chen L."/>
            <person name="Zhuang W."/>
            <person name="Wang G."/>
        </authorList>
    </citation>
    <scope>NUCLEOTIDE SEQUENCE [LARGE SCALE GENOMIC DNA]</scope>
    <source>
        <strain evidence="3">17621</strain>
    </source>
</reference>
<dbReference type="RefSeq" id="WP_081199249.1">
    <property type="nucleotide sequence ID" value="NZ_FOCZ01000001.1"/>
</dbReference>
<dbReference type="EMBL" id="LVXG01000012">
    <property type="protein sequence ID" value="OQP50815.1"/>
    <property type="molecule type" value="Genomic_DNA"/>
</dbReference>
<dbReference type="Proteomes" id="UP000192610">
    <property type="component" value="Unassembled WGS sequence"/>
</dbReference>
<dbReference type="AlphaFoldDB" id="A0A1V9EXZ4"/>
<dbReference type="SUPFAM" id="SSF51735">
    <property type="entry name" value="NAD(P)-binding Rossmann-fold domains"/>
    <property type="match status" value="1"/>
</dbReference>
<dbReference type="PANTHER" id="PTHR43245:SF13">
    <property type="entry name" value="UDP-D-APIOSE_UDP-D-XYLOSE SYNTHASE 2"/>
    <property type="match status" value="1"/>
</dbReference>
<keyword evidence="3" id="KW-1185">Reference proteome</keyword>
<sequence length="275" mass="31040">MKFTILGSSGFVGSHIVKELKQSQAEYYAPARDENLLDKDLGNVIYCIGLTADFRKRPYDTIEAHVCKLREVLKECNFNSLTYLSSTRLYIHNKDLEMVDEQTPIPVNVTDPFDLFNVSKLTGELLTLNCGRENVRVARLSNVYGFDFSSENFITSIIKDAVAENKVTLRTTPDSSKDYISIHDVVQLLIKISLHGRNSIYNVASGNNTSNLDVLNVLKQETGCDIDFSPSAEKITFPGINIDKIKTEFGFHSPHRLTDDLKEIIFRYKLSVTKS</sequence>
<evidence type="ECO:0000259" key="1">
    <source>
        <dbReference type="Pfam" id="PF01370"/>
    </source>
</evidence>
<dbReference type="InterPro" id="IPR036291">
    <property type="entry name" value="NAD(P)-bd_dom_sf"/>
</dbReference>
<dbReference type="STRING" id="354355.SAMN05660816_00333"/>
<dbReference type="OrthoDB" id="329806at2"/>
<dbReference type="InterPro" id="IPR050177">
    <property type="entry name" value="Lipid_A_modif_metabolic_enz"/>
</dbReference>
<organism evidence="2 3">
    <name type="scientific">Niastella yeongjuensis</name>
    <dbReference type="NCBI Taxonomy" id="354355"/>
    <lineage>
        <taxon>Bacteria</taxon>
        <taxon>Pseudomonadati</taxon>
        <taxon>Bacteroidota</taxon>
        <taxon>Chitinophagia</taxon>
        <taxon>Chitinophagales</taxon>
        <taxon>Chitinophagaceae</taxon>
        <taxon>Niastella</taxon>
    </lineage>
</organism>